<sequence length="300" mass="34319">MFCLNRGSDWQEPMETSHSWQDSQSSHFFWSKDEADEAQVEQIGVSACGATAVINVLKVLKLDHDVETINSAIHTRLRAEDAPLHEYLFSRALAGTVADDLIEGFKKVAGDKVYARFYHFFPKRKVNLIDWLREWMKMGVVPLMTLNLQRGVKAGEEIPDAWHHQMVFGVDADHVHLCNPIVACTPEILEEQLCSESVLKIRREDILSRIDSRCDLEGLNRHSDVRWSEMDVKGQVLKVLREEVSLSLPDTAYFQVLKKWLFASHICIPAEYKSGITLCCTTDNKEAYEKLKNSSDLPWL</sequence>
<name>A0A9Q1CBC3_HOLLE</name>
<proteinExistence type="predicted"/>
<comment type="caution">
    <text evidence="1">The sequence shown here is derived from an EMBL/GenBank/DDBJ whole genome shotgun (WGS) entry which is preliminary data.</text>
</comment>
<accession>A0A9Q1CBC3</accession>
<organism evidence="1 2">
    <name type="scientific">Holothuria leucospilota</name>
    <name type="common">Black long sea cucumber</name>
    <name type="synonym">Mertensiothuria leucospilota</name>
    <dbReference type="NCBI Taxonomy" id="206669"/>
    <lineage>
        <taxon>Eukaryota</taxon>
        <taxon>Metazoa</taxon>
        <taxon>Echinodermata</taxon>
        <taxon>Eleutherozoa</taxon>
        <taxon>Echinozoa</taxon>
        <taxon>Holothuroidea</taxon>
        <taxon>Aspidochirotacea</taxon>
        <taxon>Aspidochirotida</taxon>
        <taxon>Holothuriidae</taxon>
        <taxon>Holothuria</taxon>
    </lineage>
</organism>
<keyword evidence="2" id="KW-1185">Reference proteome</keyword>
<dbReference type="EMBL" id="JAIZAY010000005">
    <property type="protein sequence ID" value="KAJ8041449.1"/>
    <property type="molecule type" value="Genomic_DNA"/>
</dbReference>
<evidence type="ECO:0000313" key="1">
    <source>
        <dbReference type="EMBL" id="KAJ8041449.1"/>
    </source>
</evidence>
<evidence type="ECO:0000313" key="2">
    <source>
        <dbReference type="Proteomes" id="UP001152320"/>
    </source>
</evidence>
<dbReference type="Proteomes" id="UP001152320">
    <property type="component" value="Chromosome 5"/>
</dbReference>
<dbReference type="OrthoDB" id="10064600at2759"/>
<reference evidence="1" key="1">
    <citation type="submission" date="2021-10" db="EMBL/GenBank/DDBJ databases">
        <title>Tropical sea cucumber genome reveals ecological adaptation and Cuvierian tubules defense mechanism.</title>
        <authorList>
            <person name="Chen T."/>
        </authorList>
    </citation>
    <scope>NUCLEOTIDE SEQUENCE</scope>
    <source>
        <strain evidence="1">Nanhai2018</strain>
        <tissue evidence="1">Muscle</tissue>
    </source>
</reference>
<gene>
    <name evidence="1" type="ORF">HOLleu_12264</name>
</gene>
<dbReference type="AlphaFoldDB" id="A0A9Q1CBC3"/>
<protein>
    <submittedName>
        <fullName evidence="1">Uncharacterized protein</fullName>
    </submittedName>
</protein>